<comment type="cofactor">
    <cofactor evidence="1 14">
        <name>pyridoxal 5'-phosphate</name>
        <dbReference type="ChEBI" id="CHEBI:597326"/>
    </cofactor>
</comment>
<evidence type="ECO:0000256" key="14">
    <source>
        <dbReference type="RuleBase" id="RU004516"/>
    </source>
</evidence>
<evidence type="ECO:0000313" key="17">
    <source>
        <dbReference type="EMBL" id="KRL86613.1"/>
    </source>
</evidence>
<evidence type="ECO:0000256" key="13">
    <source>
        <dbReference type="RuleBase" id="RU004106"/>
    </source>
</evidence>
<dbReference type="NCBIfam" id="NF009897">
    <property type="entry name" value="PRK13357.1"/>
    <property type="match status" value="1"/>
</dbReference>
<keyword evidence="6 15" id="KW-0032">Aminotransferase</keyword>
<dbReference type="Proteomes" id="UP000051922">
    <property type="component" value="Unassembled WGS sequence"/>
</dbReference>
<dbReference type="GO" id="GO:0009097">
    <property type="term" value="P:isoleucine biosynthetic process"/>
    <property type="evidence" value="ECO:0007669"/>
    <property type="project" value="UniProtKB-UniPathway"/>
</dbReference>
<protein>
    <recommendedName>
        <fullName evidence="15">Branched-chain-amino-acid aminotransferase</fullName>
        <ecNumber evidence="15">2.6.1.42</ecNumber>
    </recommendedName>
</protein>
<dbReference type="GO" id="GO:0009098">
    <property type="term" value="P:L-leucine biosynthetic process"/>
    <property type="evidence" value="ECO:0007669"/>
    <property type="project" value="UniProtKB-UniPathway"/>
</dbReference>
<dbReference type="AlphaFoldDB" id="A0A0R1U6B6"/>
<dbReference type="PANTHER" id="PTHR42825">
    <property type="entry name" value="AMINO ACID AMINOTRANSFERASE"/>
    <property type="match status" value="1"/>
</dbReference>
<comment type="similarity">
    <text evidence="5 13">Belongs to the class-IV pyridoxal-phosphate-dependent aminotransferase family.</text>
</comment>
<dbReference type="InterPro" id="IPR033939">
    <property type="entry name" value="BCAT_family"/>
</dbReference>
<evidence type="ECO:0000256" key="12">
    <source>
        <dbReference type="PIRSR" id="PIRSR006468-1"/>
    </source>
</evidence>
<keyword evidence="15" id="KW-0100">Branched-chain amino acid biosynthesis</keyword>
<gene>
    <name evidence="17" type="ORF">FC50_GL000572</name>
</gene>
<comment type="caution">
    <text evidence="17">The sequence shown here is derived from an EMBL/GenBank/DDBJ whole genome shotgun (WGS) entry which is preliminary data.</text>
</comment>
<evidence type="ECO:0000256" key="16">
    <source>
        <dbReference type="RuleBase" id="RU004519"/>
    </source>
</evidence>
<dbReference type="OrthoDB" id="9804984at2"/>
<evidence type="ECO:0000313" key="18">
    <source>
        <dbReference type="Proteomes" id="UP000051922"/>
    </source>
</evidence>
<dbReference type="PATRIC" id="fig|1423783.4.peg.592"/>
<keyword evidence="18" id="KW-1185">Reference proteome</keyword>
<evidence type="ECO:0000256" key="11">
    <source>
        <dbReference type="ARBA" id="ARBA00049229"/>
    </source>
</evidence>
<dbReference type="UniPathway" id="UPA00047">
    <property type="reaction ID" value="UER00058"/>
</dbReference>
<evidence type="ECO:0000256" key="2">
    <source>
        <dbReference type="ARBA" id="ARBA00004824"/>
    </source>
</evidence>
<dbReference type="GO" id="GO:0052656">
    <property type="term" value="F:L-isoleucine-2-oxoglutarate transaminase activity"/>
    <property type="evidence" value="ECO:0007669"/>
    <property type="project" value="RHEA"/>
</dbReference>
<dbReference type="GO" id="GO:0052654">
    <property type="term" value="F:L-leucine-2-oxoglutarate transaminase activity"/>
    <property type="evidence" value="ECO:0007669"/>
    <property type="project" value="RHEA"/>
</dbReference>
<dbReference type="SUPFAM" id="SSF56752">
    <property type="entry name" value="D-aminoacid aminotransferase-like PLP-dependent enzymes"/>
    <property type="match status" value="1"/>
</dbReference>
<dbReference type="InterPro" id="IPR001544">
    <property type="entry name" value="Aminotrans_IV"/>
</dbReference>
<evidence type="ECO:0000256" key="8">
    <source>
        <dbReference type="ARBA" id="ARBA00022898"/>
    </source>
</evidence>
<comment type="catalytic activity">
    <reaction evidence="11 15">
        <text>L-leucine + 2-oxoglutarate = 4-methyl-2-oxopentanoate + L-glutamate</text>
        <dbReference type="Rhea" id="RHEA:18321"/>
        <dbReference type="ChEBI" id="CHEBI:16810"/>
        <dbReference type="ChEBI" id="CHEBI:17865"/>
        <dbReference type="ChEBI" id="CHEBI:29985"/>
        <dbReference type="ChEBI" id="CHEBI:57427"/>
        <dbReference type="EC" id="2.6.1.42"/>
    </reaction>
</comment>
<dbReference type="RefSeq" id="WP_056956470.1">
    <property type="nucleotide sequence ID" value="NZ_AZFJ01000040.1"/>
</dbReference>
<evidence type="ECO:0000256" key="5">
    <source>
        <dbReference type="ARBA" id="ARBA00009320"/>
    </source>
</evidence>
<dbReference type="STRING" id="1423783.FC50_GL000572"/>
<evidence type="ECO:0000256" key="9">
    <source>
        <dbReference type="ARBA" id="ARBA00048212"/>
    </source>
</evidence>
<feature type="modified residue" description="N6-(pyridoxal phosphate)lysine" evidence="12">
    <location>
        <position position="187"/>
    </location>
</feature>
<reference evidence="17 18" key="1">
    <citation type="journal article" date="2015" name="Genome Announc.">
        <title>Expanding the biotechnology potential of lactobacilli through comparative genomics of 213 strains and associated genera.</title>
        <authorList>
            <person name="Sun Z."/>
            <person name="Harris H.M."/>
            <person name="McCann A."/>
            <person name="Guo C."/>
            <person name="Argimon S."/>
            <person name="Zhang W."/>
            <person name="Yang X."/>
            <person name="Jeffery I.B."/>
            <person name="Cooney J.C."/>
            <person name="Kagawa T.F."/>
            <person name="Liu W."/>
            <person name="Song Y."/>
            <person name="Salvetti E."/>
            <person name="Wrobel A."/>
            <person name="Rasinkangas P."/>
            <person name="Parkhill J."/>
            <person name="Rea M.C."/>
            <person name="O'Sullivan O."/>
            <person name="Ritari J."/>
            <person name="Douillard F.P."/>
            <person name="Paul Ross R."/>
            <person name="Yang R."/>
            <person name="Briner A.E."/>
            <person name="Felis G.E."/>
            <person name="de Vos W.M."/>
            <person name="Barrangou R."/>
            <person name="Klaenhammer T.R."/>
            <person name="Caufield P.W."/>
            <person name="Cui Y."/>
            <person name="Zhang H."/>
            <person name="O'Toole P.W."/>
        </authorList>
    </citation>
    <scope>NUCLEOTIDE SEQUENCE [LARGE SCALE GENOMIC DNA]</scope>
    <source>
        <strain evidence="17 18">DSM 15945</strain>
    </source>
</reference>
<evidence type="ECO:0000256" key="1">
    <source>
        <dbReference type="ARBA" id="ARBA00001933"/>
    </source>
</evidence>
<dbReference type="InterPro" id="IPR005786">
    <property type="entry name" value="B_amino_transII"/>
</dbReference>
<keyword evidence="15" id="KW-0028">Amino-acid biosynthesis</keyword>
<organism evidence="17 18">
    <name type="scientific">Lacticaseibacillus pantheris DSM 15945 = JCM 12539 = NBRC 106106</name>
    <dbReference type="NCBI Taxonomy" id="1423783"/>
    <lineage>
        <taxon>Bacteria</taxon>
        <taxon>Bacillati</taxon>
        <taxon>Bacillota</taxon>
        <taxon>Bacilli</taxon>
        <taxon>Lactobacillales</taxon>
        <taxon>Lactobacillaceae</taxon>
        <taxon>Lacticaseibacillus</taxon>
    </lineage>
</organism>
<dbReference type="Gene3D" id="3.30.470.10">
    <property type="match status" value="1"/>
</dbReference>
<dbReference type="FunFam" id="3.30.470.10:FF:000004">
    <property type="entry name" value="Branched-chain-amino-acid aminotransferase"/>
    <property type="match status" value="1"/>
</dbReference>
<comment type="pathway">
    <text evidence="3 16">Amino-acid biosynthesis; L-valine biosynthesis; L-valine from pyruvate: step 4/4.</text>
</comment>
<dbReference type="EMBL" id="AZFJ01000040">
    <property type="protein sequence ID" value="KRL86613.1"/>
    <property type="molecule type" value="Genomic_DNA"/>
</dbReference>
<name>A0A0R1U6B6_9LACO</name>
<dbReference type="InterPro" id="IPR043131">
    <property type="entry name" value="BCAT-like_N"/>
</dbReference>
<evidence type="ECO:0000256" key="3">
    <source>
        <dbReference type="ARBA" id="ARBA00004931"/>
    </source>
</evidence>
<comment type="pathway">
    <text evidence="2 16">Amino-acid biosynthesis; L-isoleucine biosynthesis; L-isoleucine from 2-oxobutanoate: step 4/4.</text>
</comment>
<accession>A0A0R1U6B6</accession>
<dbReference type="EC" id="2.6.1.42" evidence="15"/>
<proteinExistence type="inferred from homology"/>
<dbReference type="Gene3D" id="3.20.10.10">
    <property type="entry name" value="D-amino Acid Aminotransferase, subunit A, domain 2"/>
    <property type="match status" value="1"/>
</dbReference>
<evidence type="ECO:0000256" key="6">
    <source>
        <dbReference type="ARBA" id="ARBA00022576"/>
    </source>
</evidence>
<dbReference type="PROSITE" id="PS00770">
    <property type="entry name" value="AA_TRANSFER_CLASS_4"/>
    <property type="match status" value="1"/>
</dbReference>
<dbReference type="GO" id="GO:0009099">
    <property type="term" value="P:L-valine biosynthetic process"/>
    <property type="evidence" value="ECO:0007669"/>
    <property type="project" value="UniProtKB-UniPathway"/>
</dbReference>
<dbReference type="PANTHER" id="PTHR42825:SF2">
    <property type="entry name" value="BRANCHED-CHAIN-AMINO-ACID AMINOTRANSFERASE 3, CHLOROPLASTIC-RELATED"/>
    <property type="match status" value="1"/>
</dbReference>
<dbReference type="InterPro" id="IPR036038">
    <property type="entry name" value="Aminotransferase-like"/>
</dbReference>
<dbReference type="NCBIfam" id="TIGR01123">
    <property type="entry name" value="ilvE_II"/>
    <property type="match status" value="1"/>
</dbReference>
<evidence type="ECO:0000256" key="7">
    <source>
        <dbReference type="ARBA" id="ARBA00022679"/>
    </source>
</evidence>
<keyword evidence="8 14" id="KW-0663">Pyridoxal phosphate</keyword>
<evidence type="ECO:0000256" key="15">
    <source>
        <dbReference type="RuleBase" id="RU004517"/>
    </source>
</evidence>
<keyword evidence="7 15" id="KW-0808">Transferase</keyword>
<comment type="catalytic activity">
    <reaction evidence="9 15">
        <text>L-valine + 2-oxoglutarate = 3-methyl-2-oxobutanoate + L-glutamate</text>
        <dbReference type="Rhea" id="RHEA:24813"/>
        <dbReference type="ChEBI" id="CHEBI:11851"/>
        <dbReference type="ChEBI" id="CHEBI:16810"/>
        <dbReference type="ChEBI" id="CHEBI:29985"/>
        <dbReference type="ChEBI" id="CHEBI:57762"/>
        <dbReference type="EC" id="2.6.1.42"/>
    </reaction>
</comment>
<dbReference type="PIRSF" id="PIRSF006468">
    <property type="entry name" value="BCAT1"/>
    <property type="match status" value="1"/>
</dbReference>
<dbReference type="UniPathway" id="UPA00049">
    <property type="reaction ID" value="UER00062"/>
</dbReference>
<comment type="pathway">
    <text evidence="4 16">Amino-acid biosynthesis; L-leucine biosynthesis; L-leucine from 3-methyl-2-oxobutanoate: step 4/4.</text>
</comment>
<comment type="catalytic activity">
    <reaction evidence="10 15">
        <text>L-isoleucine + 2-oxoglutarate = (S)-3-methyl-2-oxopentanoate + L-glutamate</text>
        <dbReference type="Rhea" id="RHEA:24801"/>
        <dbReference type="ChEBI" id="CHEBI:16810"/>
        <dbReference type="ChEBI" id="CHEBI:29985"/>
        <dbReference type="ChEBI" id="CHEBI:35146"/>
        <dbReference type="ChEBI" id="CHEBI:58045"/>
        <dbReference type="EC" id="2.6.1.42"/>
    </reaction>
</comment>
<dbReference type="CDD" id="cd01557">
    <property type="entry name" value="BCAT_beta_family"/>
    <property type="match status" value="1"/>
</dbReference>
<dbReference type="InterPro" id="IPR018300">
    <property type="entry name" value="Aminotrans_IV_CS"/>
</dbReference>
<dbReference type="Pfam" id="PF01063">
    <property type="entry name" value="Aminotran_4"/>
    <property type="match status" value="1"/>
</dbReference>
<sequence length="344" mass="37805">MAKAQPSDFDWNKLGFGYHDLPYRYRAYYKDGQWSQGGLEEDSSMAVNEAAQAFHYGQEVFEGLKAYRREDGGVNVFRPDMNAKRINTSADRLKMPHIPEEMFVDAVKQVVKANQDFVPPYGTGATLYLRPFYFGTTPMVGVHPADEYTFEIFATPVGAYYPGGLTPTSYVTSDYDRAAHGGTGAAKVAGNYGSSLLPGDLAHKGGYSDAVYLDPRLHENIEELGGANFFGITKDGRFQTPKSPSILPSITKFSLLELSKEFGLLPEQTTISVYDLDRFSEAGAMGTAAVISPVGSITHHGHKHVFYSETEVGPYTTKLYNRLTAIQFGDEKGPEGWAVDVPLA</sequence>
<evidence type="ECO:0000256" key="4">
    <source>
        <dbReference type="ARBA" id="ARBA00005072"/>
    </source>
</evidence>
<dbReference type="GO" id="GO:0052655">
    <property type="term" value="F:L-valine-2-oxoglutarate transaminase activity"/>
    <property type="evidence" value="ECO:0007669"/>
    <property type="project" value="RHEA"/>
</dbReference>
<dbReference type="UniPathway" id="UPA00048">
    <property type="reaction ID" value="UER00073"/>
</dbReference>
<dbReference type="InterPro" id="IPR043132">
    <property type="entry name" value="BCAT-like_C"/>
</dbReference>
<evidence type="ECO:0000256" key="10">
    <source>
        <dbReference type="ARBA" id="ARBA00048798"/>
    </source>
</evidence>